<dbReference type="EMBL" id="BAABGA010000006">
    <property type="protein sequence ID" value="GAA4444147.1"/>
    <property type="molecule type" value="Genomic_DNA"/>
</dbReference>
<dbReference type="Proteomes" id="UP001500840">
    <property type="component" value="Unassembled WGS sequence"/>
</dbReference>
<name>A0ABP8M430_9BACT</name>
<dbReference type="RefSeq" id="WP_345318573.1">
    <property type="nucleotide sequence ID" value="NZ_BAABGA010000006.1"/>
</dbReference>
<proteinExistence type="predicted"/>
<evidence type="ECO:0000313" key="2">
    <source>
        <dbReference type="Proteomes" id="UP001500840"/>
    </source>
</evidence>
<protein>
    <submittedName>
        <fullName evidence="1">Uncharacterized protein</fullName>
    </submittedName>
</protein>
<evidence type="ECO:0000313" key="1">
    <source>
        <dbReference type="EMBL" id="GAA4444147.1"/>
    </source>
</evidence>
<sequence>MIVSAVADPTGFGPAGITDELSKREAIAFLKGIVSNGVLLDEPTQELIRSAILEVAKLPTNMGQRIQLLLTEIKKQHKKFVVTCDRTRWQQQPTVTIPEKCSALAVALQADVVVTQPSNLAAVQAATGAAAEVCLLADASQSNYEASRNRLMQIHKPLDELSLPEVEEFVGRAVKYATTIRFFDFRMIGSPKRTTKYVAGMQFFITIWDKWCVAGEPASRRVEVYTLGNTTTLNGFISGADADALLESNIQAPLNAATSATVYRFVKEDRQPAIFHARGFEARLRAFTIDPGFDAVDARGAIRRCLLKADLAAESHFADCRKLKDLP</sequence>
<accession>A0ABP8M430</accession>
<gene>
    <name evidence="1" type="ORF">GCM10023156_02110</name>
</gene>
<reference evidence="2" key="1">
    <citation type="journal article" date="2019" name="Int. J. Syst. Evol. Microbiol.">
        <title>The Global Catalogue of Microorganisms (GCM) 10K type strain sequencing project: providing services to taxonomists for standard genome sequencing and annotation.</title>
        <authorList>
            <consortium name="The Broad Institute Genomics Platform"/>
            <consortium name="The Broad Institute Genome Sequencing Center for Infectious Disease"/>
            <person name="Wu L."/>
            <person name="Ma J."/>
        </authorList>
    </citation>
    <scope>NUCLEOTIDE SEQUENCE [LARGE SCALE GENOMIC DNA]</scope>
    <source>
        <strain evidence="2">JCM 17759</strain>
    </source>
</reference>
<organism evidence="1 2">
    <name type="scientific">Novipirellula rosea</name>
    <dbReference type="NCBI Taxonomy" id="1031540"/>
    <lineage>
        <taxon>Bacteria</taxon>
        <taxon>Pseudomonadati</taxon>
        <taxon>Planctomycetota</taxon>
        <taxon>Planctomycetia</taxon>
        <taxon>Pirellulales</taxon>
        <taxon>Pirellulaceae</taxon>
        <taxon>Novipirellula</taxon>
    </lineage>
</organism>
<keyword evidence="2" id="KW-1185">Reference proteome</keyword>
<comment type="caution">
    <text evidence="1">The sequence shown here is derived from an EMBL/GenBank/DDBJ whole genome shotgun (WGS) entry which is preliminary data.</text>
</comment>